<dbReference type="InterPro" id="IPR018841">
    <property type="entry name" value="DUF2442"/>
</dbReference>
<proteinExistence type="predicted"/>
<dbReference type="EMBL" id="JADJUC010000020">
    <property type="protein sequence ID" value="MBK8524964.1"/>
    <property type="molecule type" value="Genomic_DNA"/>
</dbReference>
<dbReference type="AlphaFoldDB" id="A0A9D7K3U3"/>
<name>A0A9D7K3U3_9PROT</name>
<gene>
    <name evidence="1" type="ORF">IPL58_13400</name>
</gene>
<evidence type="ECO:0000313" key="2">
    <source>
        <dbReference type="Proteomes" id="UP000886689"/>
    </source>
</evidence>
<organism evidence="1 2">
    <name type="scientific">Candidatus Proximibacter danicus</name>
    <dbReference type="NCBI Taxonomy" id="2954365"/>
    <lineage>
        <taxon>Bacteria</taxon>
        <taxon>Pseudomonadati</taxon>
        <taxon>Pseudomonadota</taxon>
        <taxon>Betaproteobacteria</taxon>
        <taxon>Candidatus Proximibacter</taxon>
    </lineage>
</organism>
<dbReference type="Proteomes" id="UP000886689">
    <property type="component" value="Unassembled WGS sequence"/>
</dbReference>
<comment type="caution">
    <text evidence="1">The sequence shown here is derived from an EMBL/GenBank/DDBJ whole genome shotgun (WGS) entry which is preliminary data.</text>
</comment>
<accession>A0A9D7K3U3</accession>
<sequence>MSTLAVKLDPHAVDVSFDEAAIHFVLADGREISAPLEWFPRLRDATMAQRSQWRLIGKGVGVHWPEIDEDIAVSTLMRNH</sequence>
<protein>
    <submittedName>
        <fullName evidence="1">DUF2442 domain-containing protein</fullName>
    </submittedName>
</protein>
<dbReference type="Pfam" id="PF10387">
    <property type="entry name" value="DUF2442"/>
    <property type="match status" value="1"/>
</dbReference>
<evidence type="ECO:0000313" key="1">
    <source>
        <dbReference type="EMBL" id="MBK8524964.1"/>
    </source>
</evidence>
<dbReference type="Gene3D" id="3.30.2020.40">
    <property type="entry name" value="Uncharacterised protein PF10387, DUF2442"/>
    <property type="match status" value="1"/>
</dbReference>
<reference evidence="1" key="1">
    <citation type="submission" date="2020-10" db="EMBL/GenBank/DDBJ databases">
        <title>Connecting structure to function with the recovery of over 1000 high-quality activated sludge metagenome-assembled genomes encoding full-length rRNA genes using long-read sequencing.</title>
        <authorList>
            <person name="Singleton C.M."/>
            <person name="Petriglieri F."/>
            <person name="Kristensen J.M."/>
            <person name="Kirkegaard R.H."/>
            <person name="Michaelsen T.Y."/>
            <person name="Andersen M.H."/>
            <person name="Karst S.M."/>
            <person name="Dueholm M.S."/>
            <person name="Nielsen P.H."/>
            <person name="Albertsen M."/>
        </authorList>
    </citation>
    <scope>NUCLEOTIDE SEQUENCE</scope>
    <source>
        <strain evidence="1">Hirt_18-Q3-R61-65_BATAC.395</strain>
    </source>
</reference>